<reference evidence="2" key="2">
    <citation type="submission" date="2010-05" db="EMBL/GenBank/DDBJ databases">
        <authorList>
            <person name="Almeida L.G."/>
            <person name="Nicolas M.F."/>
            <person name="Souza R.C."/>
            <person name="Vasconcelos A.T.R."/>
        </authorList>
    </citation>
    <scope>NUCLEOTIDE SEQUENCE</scope>
</reference>
<keyword evidence="4" id="KW-1185">Reference proteome</keyword>
<reference evidence="3" key="4">
    <citation type="submission" date="2015-06" db="UniProtKB">
        <authorList>
            <consortium name="EnsemblMetazoa"/>
        </authorList>
    </citation>
    <scope>IDENTIFICATION</scope>
</reference>
<feature type="region of interest" description="Disordered" evidence="1">
    <location>
        <begin position="25"/>
        <end position="57"/>
    </location>
</feature>
<reference evidence="2 4" key="1">
    <citation type="journal article" date="2010" name="BMC Genomics">
        <title>Combination of measures distinguishes pre-miRNAs from other stem-loops in the genome of the newly sequenced Anopheles darlingi.</title>
        <authorList>
            <person name="Mendes N.D."/>
            <person name="Freitas A.T."/>
            <person name="Vasconcelos A.T."/>
            <person name="Sagot M.F."/>
        </authorList>
    </citation>
    <scope>NUCLEOTIDE SEQUENCE</scope>
</reference>
<evidence type="ECO:0000256" key="1">
    <source>
        <dbReference type="SAM" id="MobiDB-lite"/>
    </source>
</evidence>
<dbReference type="EMBL" id="ADMH02001217">
    <property type="protein sequence ID" value="ETN63620.1"/>
    <property type="molecule type" value="Genomic_DNA"/>
</dbReference>
<dbReference type="Proteomes" id="UP000000673">
    <property type="component" value="Unassembled WGS sequence"/>
</dbReference>
<evidence type="ECO:0000313" key="4">
    <source>
        <dbReference type="Proteomes" id="UP000000673"/>
    </source>
</evidence>
<name>W5JL29_ANODA</name>
<dbReference type="VEuPathDB" id="VectorBase:ADAC004662"/>
<dbReference type="AlphaFoldDB" id="W5JL29"/>
<reference evidence="2" key="3">
    <citation type="journal article" date="2013" name="Nucleic Acids Res.">
        <title>The genome of Anopheles darlingi, the main neotropical malaria vector.</title>
        <authorList>
            <person name="Marinotti O."/>
            <person name="Cerqueira G.C."/>
            <person name="de Almeida L.G."/>
            <person name="Ferro M.I."/>
            <person name="Loreto E.L."/>
            <person name="Zaha A."/>
            <person name="Teixeira S.M."/>
            <person name="Wespiser A.R."/>
            <person name="Almeida E Silva A."/>
            <person name="Schlindwein A.D."/>
            <person name="Pacheco A.C."/>
            <person name="Silva A.L."/>
            <person name="Graveley B.R."/>
            <person name="Walenz B.P."/>
            <person name="Lima Bde A."/>
            <person name="Ribeiro C.A."/>
            <person name="Nunes-Silva C.G."/>
            <person name="de Carvalho C.R."/>
            <person name="Soares C.M."/>
            <person name="de Menezes C.B."/>
            <person name="Matiolli C."/>
            <person name="Caffrey D."/>
            <person name="Araujo D.A."/>
            <person name="de Oliveira D.M."/>
            <person name="Golenbock D."/>
            <person name="Grisard E.C."/>
            <person name="Fantinatti-Garboggini F."/>
            <person name="de Carvalho F.M."/>
            <person name="Barcellos F.G."/>
            <person name="Prosdocimi F."/>
            <person name="May G."/>
            <person name="Azevedo Junior G.M."/>
            <person name="Guimaraes G.M."/>
            <person name="Goldman G.H."/>
            <person name="Padilha I.Q."/>
            <person name="Batista Jda S."/>
            <person name="Ferro J.A."/>
            <person name="Ribeiro J.M."/>
            <person name="Fietto J.L."/>
            <person name="Dabbas K.M."/>
            <person name="Cerdeira L."/>
            <person name="Agnez-Lima L.F."/>
            <person name="Brocchi M."/>
            <person name="de Carvalho M.O."/>
            <person name="Teixeira Mde M."/>
            <person name="Diniz Maia Mde M."/>
            <person name="Goldman M.H."/>
            <person name="Cruz Schneider M.P."/>
            <person name="Felipe M.S."/>
            <person name="Hungria M."/>
            <person name="Nicolas M.F."/>
            <person name="Pereira M."/>
            <person name="Montes M.A."/>
            <person name="Cantao M.E."/>
            <person name="Vincentz M."/>
            <person name="Rafael M.S."/>
            <person name="Silverman N."/>
            <person name="Stoco P.H."/>
            <person name="Souza R.C."/>
            <person name="Vicentini R."/>
            <person name="Gazzinelli R.T."/>
            <person name="Neves Rde O."/>
            <person name="Silva R."/>
            <person name="Astolfi-Filho S."/>
            <person name="Maciel T.E."/>
            <person name="Urmenyi T.P."/>
            <person name="Tadei W.P."/>
            <person name="Camargo E.P."/>
            <person name="de Vasconcelos A.T."/>
        </authorList>
    </citation>
    <scope>NUCLEOTIDE SEQUENCE</scope>
</reference>
<sequence length="85" mass="9811">MQTTYRRISFEPSYRLRRCMRRRSERVPDDAWLPPDGRMSVRNGGATQQQQQQQQLTKGPGLVGFGFHLAATISRLVTCFGERIL</sequence>
<dbReference type="EnsemblMetazoa" id="ADAC004662-RA">
    <property type="protein sequence ID" value="ADAC004662-PA"/>
    <property type="gene ID" value="ADAC004662"/>
</dbReference>
<evidence type="ECO:0000313" key="2">
    <source>
        <dbReference type="EMBL" id="ETN63620.1"/>
    </source>
</evidence>
<evidence type="ECO:0000313" key="3">
    <source>
        <dbReference type="EnsemblMetazoa" id="ADAC004662-PA"/>
    </source>
</evidence>
<gene>
    <name evidence="2" type="ORF">AND_004662</name>
</gene>
<dbReference type="HOGENOM" id="CLU_2514482_0_0_1"/>
<proteinExistence type="predicted"/>
<accession>W5JL29</accession>
<protein>
    <submittedName>
        <fullName evidence="2 3">Uncharacterized protein</fullName>
    </submittedName>
</protein>
<organism evidence="2">
    <name type="scientific">Anopheles darlingi</name>
    <name type="common">Mosquito</name>
    <dbReference type="NCBI Taxonomy" id="43151"/>
    <lineage>
        <taxon>Eukaryota</taxon>
        <taxon>Metazoa</taxon>
        <taxon>Ecdysozoa</taxon>
        <taxon>Arthropoda</taxon>
        <taxon>Hexapoda</taxon>
        <taxon>Insecta</taxon>
        <taxon>Pterygota</taxon>
        <taxon>Neoptera</taxon>
        <taxon>Endopterygota</taxon>
        <taxon>Diptera</taxon>
        <taxon>Nematocera</taxon>
        <taxon>Culicoidea</taxon>
        <taxon>Culicidae</taxon>
        <taxon>Anophelinae</taxon>
        <taxon>Anopheles</taxon>
    </lineage>
</organism>